<dbReference type="Proteomes" id="UP000749646">
    <property type="component" value="Unassembled WGS sequence"/>
</dbReference>
<comment type="caution">
    <text evidence="1">The sequence shown here is derived from an EMBL/GenBank/DDBJ whole genome shotgun (WGS) entry which is preliminary data.</text>
</comment>
<organism evidence="1 2">
    <name type="scientific">Modicella reniformis</name>
    <dbReference type="NCBI Taxonomy" id="1440133"/>
    <lineage>
        <taxon>Eukaryota</taxon>
        <taxon>Fungi</taxon>
        <taxon>Fungi incertae sedis</taxon>
        <taxon>Mucoromycota</taxon>
        <taxon>Mortierellomycotina</taxon>
        <taxon>Mortierellomycetes</taxon>
        <taxon>Mortierellales</taxon>
        <taxon>Mortierellaceae</taxon>
        <taxon>Modicella</taxon>
    </lineage>
</organism>
<name>A0A9P6LW57_9FUNG</name>
<keyword evidence="2" id="KW-1185">Reference proteome</keyword>
<evidence type="ECO:0000313" key="1">
    <source>
        <dbReference type="EMBL" id="KAF9945605.1"/>
    </source>
</evidence>
<proteinExistence type="predicted"/>
<accession>A0A9P6LW57</accession>
<dbReference type="EMBL" id="JAAAHW010007962">
    <property type="protein sequence ID" value="KAF9945605.1"/>
    <property type="molecule type" value="Genomic_DNA"/>
</dbReference>
<dbReference type="AlphaFoldDB" id="A0A9P6LW57"/>
<gene>
    <name evidence="1" type="ORF">BGZ65_010569</name>
</gene>
<sequence>LVLDELKNTRNSAVKKLADNDDRMCRNRSRFQDKRKRTARWLRITETASPVHDSGDDKSSKVCLFCFKELRLVTSLRLVKGKIKTIRLNGAVECWNPACPFVKAGYTML</sequence>
<evidence type="ECO:0000313" key="2">
    <source>
        <dbReference type="Proteomes" id="UP000749646"/>
    </source>
</evidence>
<reference evidence="1" key="1">
    <citation type="journal article" date="2020" name="Fungal Divers.">
        <title>Resolving the Mortierellaceae phylogeny through synthesis of multi-gene phylogenetics and phylogenomics.</title>
        <authorList>
            <person name="Vandepol N."/>
            <person name="Liber J."/>
            <person name="Desiro A."/>
            <person name="Na H."/>
            <person name="Kennedy M."/>
            <person name="Barry K."/>
            <person name="Grigoriev I.V."/>
            <person name="Miller A.N."/>
            <person name="O'Donnell K."/>
            <person name="Stajich J.E."/>
            <person name="Bonito G."/>
        </authorList>
    </citation>
    <scope>NUCLEOTIDE SEQUENCE</scope>
    <source>
        <strain evidence="1">MES-2147</strain>
    </source>
</reference>
<feature type="non-terminal residue" evidence="1">
    <location>
        <position position="1"/>
    </location>
</feature>
<dbReference type="OrthoDB" id="2424936at2759"/>
<protein>
    <submittedName>
        <fullName evidence="1">Uncharacterized protein</fullName>
    </submittedName>
</protein>